<organism evidence="1 2">
    <name type="scientific">Corynebacterium marinum</name>
    <dbReference type="NCBI Taxonomy" id="349751"/>
    <lineage>
        <taxon>Bacteria</taxon>
        <taxon>Bacillati</taxon>
        <taxon>Actinomycetota</taxon>
        <taxon>Actinomycetes</taxon>
        <taxon>Mycobacteriales</taxon>
        <taxon>Corynebacteriaceae</taxon>
        <taxon>Corynebacterium</taxon>
    </lineage>
</organism>
<dbReference type="Proteomes" id="UP000523614">
    <property type="component" value="Unassembled WGS sequence"/>
</dbReference>
<protein>
    <submittedName>
        <fullName evidence="1">Uncharacterized protein</fullName>
    </submittedName>
</protein>
<dbReference type="EMBL" id="JAAYYP010000448">
    <property type="protein sequence ID" value="NLF92105.1"/>
    <property type="molecule type" value="Genomic_DNA"/>
</dbReference>
<accession>A0A847HFP6</accession>
<gene>
    <name evidence="1" type="ORF">GX570_12315</name>
</gene>
<dbReference type="AlphaFoldDB" id="A0A847HFP6"/>
<evidence type="ECO:0000313" key="1">
    <source>
        <dbReference type="EMBL" id="NLF92105.1"/>
    </source>
</evidence>
<sequence>MWSLYWRGHDGKFRICDRHEPTVQACELLATLAPTPNKPLGRAARKRPVRTAAAPPYMFAWRTHCPWVNFWPSVTVIT</sequence>
<comment type="caution">
    <text evidence="1">The sequence shown here is derived from an EMBL/GenBank/DDBJ whole genome shotgun (WGS) entry which is preliminary data.</text>
</comment>
<name>A0A847HFP6_9CORY</name>
<reference evidence="1 2" key="1">
    <citation type="journal article" date="2020" name="Biotechnol. Biofuels">
        <title>New insights from the biogas microbiome by comprehensive genome-resolved metagenomics of nearly 1600 species originating from multiple anaerobic digesters.</title>
        <authorList>
            <person name="Campanaro S."/>
            <person name="Treu L."/>
            <person name="Rodriguez-R L.M."/>
            <person name="Kovalovszki A."/>
            <person name="Ziels R.M."/>
            <person name="Maus I."/>
            <person name="Zhu X."/>
            <person name="Kougias P.G."/>
            <person name="Basile A."/>
            <person name="Luo G."/>
            <person name="Schluter A."/>
            <person name="Konstantinidis K.T."/>
            <person name="Angelidaki I."/>
        </authorList>
    </citation>
    <scope>NUCLEOTIDE SEQUENCE [LARGE SCALE GENOMIC DNA]</scope>
    <source>
        <strain evidence="1">AS06rmzACSIP_235</strain>
    </source>
</reference>
<proteinExistence type="predicted"/>
<evidence type="ECO:0000313" key="2">
    <source>
        <dbReference type="Proteomes" id="UP000523614"/>
    </source>
</evidence>